<reference evidence="1 2" key="1">
    <citation type="submission" date="2019-02" db="EMBL/GenBank/DDBJ databases">
        <title>High diversity of culturable Acinetobacter species in natural soil and water ecosystems.</title>
        <authorList>
            <person name="Radolfova-Krizova L."/>
            <person name="Nemec A."/>
        </authorList>
    </citation>
    <scope>NUCLEOTIDE SEQUENCE [LARGE SCALE GENOMIC DNA]</scope>
    <source>
        <strain evidence="1 2">ANC 4281</strain>
    </source>
</reference>
<comment type="caution">
    <text evidence="1">The sequence shown here is derived from an EMBL/GenBank/DDBJ whole genome shotgun (WGS) entry which is preliminary data.</text>
</comment>
<dbReference type="OrthoDB" id="6712430at2"/>
<gene>
    <name evidence="1" type="ORF">E0H85_16420</name>
</gene>
<dbReference type="AlphaFoldDB" id="A0A4R0EDV4"/>
<accession>A0A4R0EDV4</accession>
<protein>
    <submittedName>
        <fullName evidence="1">Uncharacterized protein</fullName>
    </submittedName>
</protein>
<dbReference type="EMBL" id="SJOA01000037">
    <property type="protein sequence ID" value="TCB54046.1"/>
    <property type="molecule type" value="Genomic_DNA"/>
</dbReference>
<proteinExistence type="predicted"/>
<organism evidence="1 2">
    <name type="scientific">Acinetobacter terrae</name>
    <dbReference type="NCBI Taxonomy" id="2731247"/>
    <lineage>
        <taxon>Bacteria</taxon>
        <taxon>Pseudomonadati</taxon>
        <taxon>Pseudomonadota</taxon>
        <taxon>Gammaproteobacteria</taxon>
        <taxon>Moraxellales</taxon>
        <taxon>Moraxellaceae</taxon>
        <taxon>Acinetobacter</taxon>
        <taxon>Acinetobacter Taxon 24</taxon>
    </lineage>
</organism>
<sequence>MKRDEFLGQDPDRKIVFAFLFSRNQKAISLFIKYSDEKTLQIAKQAISLHILFWHSGVSVTDLKEAFESDPSLINSGVEFWAEIVK</sequence>
<dbReference type="Proteomes" id="UP000291380">
    <property type="component" value="Unassembled WGS sequence"/>
</dbReference>
<name>A0A4R0EDV4_9GAMM</name>
<evidence type="ECO:0000313" key="2">
    <source>
        <dbReference type="Proteomes" id="UP000291380"/>
    </source>
</evidence>
<dbReference type="RefSeq" id="WP_131272230.1">
    <property type="nucleotide sequence ID" value="NZ_SJOA01000037.1"/>
</dbReference>
<evidence type="ECO:0000313" key="1">
    <source>
        <dbReference type="EMBL" id="TCB54046.1"/>
    </source>
</evidence>